<accession>A0ABR6ZJE9</accession>
<keyword evidence="2" id="KW-1185">Reference proteome</keyword>
<sequence length="249" mass="27343">MLVRLESARLAATASRYSAQELEHLPAPVARYFRTVLKDGQAIISAASVAHTGSFNLSVAGEQWKSFASTQRVITRRPGFVWDARIAMVPGIAVYVHDAYVGGEGILTPSLLGLWSMVDKISARDLAEAEFMRFFAEATWYPSALLPSQGVQWQAVDEHTASATLADGAISATMLVSFNQAGLIESVRVEARAALVGKLIVHTPWEGRWFNYQERDGMLVPLSGEAAWLHADGRKPYWRGTITALAYEF</sequence>
<reference evidence="1 2" key="1">
    <citation type="submission" date="2020-08" db="EMBL/GenBank/DDBJ databases">
        <title>Novel species isolated from subtropical streams in China.</title>
        <authorList>
            <person name="Lu H."/>
        </authorList>
    </citation>
    <scope>NUCLEOTIDE SEQUENCE [LARGE SCALE GENOMIC DNA]</scope>
    <source>
        <strain evidence="1 2">NL8W</strain>
    </source>
</reference>
<evidence type="ECO:0000313" key="2">
    <source>
        <dbReference type="Proteomes" id="UP000646911"/>
    </source>
</evidence>
<dbReference type="EMBL" id="JACOFX010000038">
    <property type="protein sequence ID" value="MBC3911506.1"/>
    <property type="molecule type" value="Genomic_DNA"/>
</dbReference>
<dbReference type="Pfam" id="PF21900">
    <property type="entry name" value="DUF6920"/>
    <property type="match status" value="1"/>
</dbReference>
<protein>
    <submittedName>
        <fullName evidence="1">Uncharacterized protein</fullName>
    </submittedName>
</protein>
<dbReference type="Proteomes" id="UP000646911">
    <property type="component" value="Unassembled WGS sequence"/>
</dbReference>
<evidence type="ECO:0000313" key="1">
    <source>
        <dbReference type="EMBL" id="MBC3911506.1"/>
    </source>
</evidence>
<dbReference type="InterPro" id="IPR054213">
    <property type="entry name" value="DUF6920"/>
</dbReference>
<organism evidence="1 2">
    <name type="scientific">Undibacterium umbellatum</name>
    <dbReference type="NCBI Taxonomy" id="2762300"/>
    <lineage>
        <taxon>Bacteria</taxon>
        <taxon>Pseudomonadati</taxon>
        <taxon>Pseudomonadota</taxon>
        <taxon>Betaproteobacteria</taxon>
        <taxon>Burkholderiales</taxon>
        <taxon>Oxalobacteraceae</taxon>
        <taxon>Undibacterium</taxon>
    </lineage>
</organism>
<comment type="caution">
    <text evidence="1">The sequence shown here is derived from an EMBL/GenBank/DDBJ whole genome shotgun (WGS) entry which is preliminary data.</text>
</comment>
<proteinExistence type="predicted"/>
<gene>
    <name evidence="1" type="ORF">H8L47_28480</name>
</gene>
<name>A0ABR6ZJE9_9BURK</name>